<organism evidence="1">
    <name type="scientific">Schistocephalus solidus</name>
    <name type="common">Tapeworm</name>
    <dbReference type="NCBI Taxonomy" id="70667"/>
    <lineage>
        <taxon>Eukaryota</taxon>
        <taxon>Metazoa</taxon>
        <taxon>Spiralia</taxon>
        <taxon>Lophotrochozoa</taxon>
        <taxon>Platyhelminthes</taxon>
        <taxon>Cestoda</taxon>
        <taxon>Eucestoda</taxon>
        <taxon>Diphyllobothriidea</taxon>
        <taxon>Diphyllobothriidae</taxon>
        <taxon>Schistocephalus</taxon>
    </lineage>
</organism>
<evidence type="ECO:0000313" key="1">
    <source>
        <dbReference type="EMBL" id="JAP53147.1"/>
    </source>
</evidence>
<name>A0A0X3PT03_SCHSO</name>
<sequence length="113" mass="12486">MAAVTRRLQTPFFELFTITAFHLSSTELKPLRRQPVIKDLGCCCGNHLALYPAVISASNMRPKTLSLTPPQISTDNSDVEARTWSKMLRSPTTALPNSSRFVTVGSYVISSSR</sequence>
<protein>
    <submittedName>
        <fullName evidence="1">Uncharacterized protein</fullName>
    </submittedName>
</protein>
<proteinExistence type="predicted"/>
<accession>A0A0X3PT03</accession>
<dbReference type="EMBL" id="GEEE01010078">
    <property type="protein sequence ID" value="JAP53147.1"/>
    <property type="molecule type" value="Transcribed_RNA"/>
</dbReference>
<dbReference type="AlphaFoldDB" id="A0A0X3PT03"/>
<gene>
    <name evidence="1" type="ORF">TR160154</name>
</gene>
<reference evidence="1" key="1">
    <citation type="submission" date="2016-01" db="EMBL/GenBank/DDBJ databases">
        <title>Reference transcriptome for the parasite Schistocephalus solidus: insights into the molecular evolution of parasitism.</title>
        <authorList>
            <person name="Hebert F.O."/>
            <person name="Grambauer S."/>
            <person name="Barber I."/>
            <person name="Landry C.R."/>
            <person name="Aubin-Horth N."/>
        </authorList>
    </citation>
    <scope>NUCLEOTIDE SEQUENCE</scope>
</reference>